<evidence type="ECO:0000256" key="3">
    <source>
        <dbReference type="ARBA" id="ARBA00022514"/>
    </source>
</evidence>
<dbReference type="GO" id="GO:0005125">
    <property type="term" value="F:cytokine activity"/>
    <property type="evidence" value="ECO:0007669"/>
    <property type="project" value="UniProtKB-KW"/>
</dbReference>
<reference evidence="7" key="1">
    <citation type="submission" date="2020-06" db="EMBL/GenBank/DDBJ databases">
        <authorList>
            <consortium name="Wellcome Sanger Institute Data Sharing"/>
        </authorList>
    </citation>
    <scope>NUCLEOTIDE SEQUENCE [LARGE SCALE GENOMIC DNA]</scope>
</reference>
<dbReference type="OrthoDB" id="5983780at2759"/>
<dbReference type="PANTHER" id="PTHR11471">
    <property type="entry name" value="TUMOR NECROSIS FACTOR FAMILY MEMBER"/>
    <property type="match status" value="1"/>
</dbReference>
<dbReference type="GO" id="GO:0006955">
    <property type="term" value="P:immune response"/>
    <property type="evidence" value="ECO:0007669"/>
    <property type="project" value="InterPro"/>
</dbReference>
<evidence type="ECO:0000256" key="5">
    <source>
        <dbReference type="SAM" id="Phobius"/>
    </source>
</evidence>
<name>A0A8C5D9E5_GOUWI</name>
<dbReference type="GeneID" id="114462564"/>
<dbReference type="CTD" id="356"/>
<sequence length="265" mass="29811">MSFPQNFPLPPVFMVDGRTAPQHPAEAPALIPCWSFPPAQQRVMHRRRRKCWGIGHGAAVVVLLLFLLVFAALGFEAYQIFNIQKTLKEIKQVKPMTEFETPQKQIGPWEAETNQNTRQDRPAAHVIGLNHNPQNVLRWESKAGQGFTSGGVTYQAEDGALQVNQTGLYHIYSRVEVLLRGCSSSSSTVHSVFLRRKGYALPVTLMEAFKASVCSPQRPSQSWTTESYLSSIHQLRKHDRVYVNVSNPAALHLSHNANFFGLYMI</sequence>
<keyword evidence="5" id="KW-0812">Transmembrane</keyword>
<comment type="similarity">
    <text evidence="2">Belongs to the tumor necrosis factor family.</text>
</comment>
<proteinExistence type="inferred from homology"/>
<evidence type="ECO:0000313" key="7">
    <source>
        <dbReference type="Ensembl" id="ENSGWIP00000001949.1"/>
    </source>
</evidence>
<reference evidence="7" key="2">
    <citation type="submission" date="2025-08" db="UniProtKB">
        <authorList>
            <consortium name="Ensembl"/>
        </authorList>
    </citation>
    <scope>IDENTIFICATION</scope>
</reference>
<dbReference type="Proteomes" id="UP000694680">
    <property type="component" value="Chromosome 4"/>
</dbReference>
<keyword evidence="3" id="KW-0202">Cytokine</keyword>
<evidence type="ECO:0000256" key="1">
    <source>
        <dbReference type="ARBA" id="ARBA00004370"/>
    </source>
</evidence>
<dbReference type="SUPFAM" id="SSF49842">
    <property type="entry name" value="TNF-like"/>
    <property type="match status" value="1"/>
</dbReference>
<evidence type="ECO:0000256" key="4">
    <source>
        <dbReference type="ARBA" id="ARBA00023136"/>
    </source>
</evidence>
<protein>
    <recommendedName>
        <fullName evidence="6">THD domain-containing protein</fullName>
    </recommendedName>
</protein>
<dbReference type="GO" id="GO:0008625">
    <property type="term" value="P:extrinsic apoptotic signaling pathway via death domain receptors"/>
    <property type="evidence" value="ECO:0007669"/>
    <property type="project" value="TreeGrafter"/>
</dbReference>
<comment type="subcellular location">
    <subcellularLocation>
        <location evidence="1">Membrane</location>
    </subcellularLocation>
</comment>
<dbReference type="SMART" id="SM00207">
    <property type="entry name" value="TNF"/>
    <property type="match status" value="1"/>
</dbReference>
<dbReference type="PROSITE" id="PS50049">
    <property type="entry name" value="THD_2"/>
    <property type="match status" value="1"/>
</dbReference>
<dbReference type="Gene3D" id="2.60.120.40">
    <property type="match status" value="1"/>
</dbReference>
<organism evidence="7 8">
    <name type="scientific">Gouania willdenowi</name>
    <name type="common">Blunt-snouted clingfish</name>
    <name type="synonym">Lepadogaster willdenowi</name>
    <dbReference type="NCBI Taxonomy" id="441366"/>
    <lineage>
        <taxon>Eukaryota</taxon>
        <taxon>Metazoa</taxon>
        <taxon>Chordata</taxon>
        <taxon>Craniata</taxon>
        <taxon>Vertebrata</taxon>
        <taxon>Euteleostomi</taxon>
        <taxon>Actinopterygii</taxon>
        <taxon>Neopterygii</taxon>
        <taxon>Teleostei</taxon>
        <taxon>Neoteleostei</taxon>
        <taxon>Acanthomorphata</taxon>
        <taxon>Ovalentaria</taxon>
        <taxon>Blenniimorphae</taxon>
        <taxon>Blenniiformes</taxon>
        <taxon>Gobiesocoidei</taxon>
        <taxon>Gobiesocidae</taxon>
        <taxon>Gobiesocinae</taxon>
        <taxon>Gouania</taxon>
    </lineage>
</organism>
<keyword evidence="5" id="KW-1133">Transmembrane helix</keyword>
<keyword evidence="8" id="KW-1185">Reference proteome</keyword>
<dbReference type="GO" id="GO:0043123">
    <property type="term" value="P:positive regulation of canonical NF-kappaB signal transduction"/>
    <property type="evidence" value="ECO:0007669"/>
    <property type="project" value="TreeGrafter"/>
</dbReference>
<keyword evidence="4 5" id="KW-0472">Membrane</keyword>
<dbReference type="PANTHER" id="PTHR11471:SF33">
    <property type="entry name" value="TUMOR NECROSIS FACTOR LIGAND SUPERFAMILY MEMBER 6"/>
    <property type="match status" value="1"/>
</dbReference>
<evidence type="ECO:0000313" key="8">
    <source>
        <dbReference type="Proteomes" id="UP000694680"/>
    </source>
</evidence>
<feature type="domain" description="THD" evidence="6">
    <location>
        <begin position="122"/>
        <end position="265"/>
    </location>
</feature>
<dbReference type="RefSeq" id="XP_028301291.1">
    <property type="nucleotide sequence ID" value="XM_028445490.1"/>
</dbReference>
<dbReference type="GO" id="GO:0005615">
    <property type="term" value="C:extracellular space"/>
    <property type="evidence" value="ECO:0007669"/>
    <property type="project" value="UniProtKB-KW"/>
</dbReference>
<evidence type="ECO:0000256" key="2">
    <source>
        <dbReference type="ARBA" id="ARBA00008670"/>
    </source>
</evidence>
<dbReference type="CDD" id="cd00184">
    <property type="entry name" value="TNF"/>
    <property type="match status" value="1"/>
</dbReference>
<accession>A0A8C5D9E5</accession>
<dbReference type="InterPro" id="IPR006052">
    <property type="entry name" value="TNF_dom"/>
</dbReference>
<dbReference type="AlphaFoldDB" id="A0A8C5D9E5"/>
<dbReference type="GO" id="GO:0005164">
    <property type="term" value="F:tumor necrosis factor receptor binding"/>
    <property type="evidence" value="ECO:0007669"/>
    <property type="project" value="InterPro"/>
</dbReference>
<dbReference type="Pfam" id="PF00229">
    <property type="entry name" value="TNF"/>
    <property type="match status" value="1"/>
</dbReference>
<evidence type="ECO:0000259" key="6">
    <source>
        <dbReference type="PROSITE" id="PS50049"/>
    </source>
</evidence>
<dbReference type="Ensembl" id="ENSGWIT00000002098.1">
    <property type="protein sequence ID" value="ENSGWIP00000001949.1"/>
    <property type="gene ID" value="ENSGWIG00000001081.1"/>
</dbReference>
<dbReference type="GO" id="GO:0016020">
    <property type="term" value="C:membrane"/>
    <property type="evidence" value="ECO:0007669"/>
    <property type="project" value="UniProtKB-SubCell"/>
</dbReference>
<reference evidence="7" key="3">
    <citation type="submission" date="2025-09" db="UniProtKB">
        <authorList>
            <consortium name="Ensembl"/>
        </authorList>
    </citation>
    <scope>IDENTIFICATION</scope>
</reference>
<dbReference type="InterPro" id="IPR008983">
    <property type="entry name" value="Tumour_necrosis_fac-like_dom"/>
</dbReference>
<gene>
    <name evidence="7" type="primary">faslg</name>
</gene>
<feature type="transmembrane region" description="Helical" evidence="5">
    <location>
        <begin position="51"/>
        <end position="75"/>
    </location>
</feature>